<protein>
    <submittedName>
        <fullName evidence="1">Uncharacterized protein</fullName>
    </submittedName>
</protein>
<evidence type="ECO:0000313" key="1">
    <source>
        <dbReference type="EMBL" id="CAH1418616.1"/>
    </source>
</evidence>
<sequence>METNVGRRKMKGQDLQTISSIELQIQEIGRSCSFRRWRMGEIEDKQIIERWSSSYSNPLSFTGGRRKRGKRMGRRSGGLGVWTCETFKYDRTSGRVWYITTEKIPKPLVRRLRVAKFIVSVFISSGLWTLPLKKHLFVIISIC</sequence>
<gene>
    <name evidence="1" type="ORF">LVIROSA_LOCUS6200</name>
</gene>
<proteinExistence type="predicted"/>
<organism evidence="1 2">
    <name type="scientific">Lactuca virosa</name>
    <dbReference type="NCBI Taxonomy" id="75947"/>
    <lineage>
        <taxon>Eukaryota</taxon>
        <taxon>Viridiplantae</taxon>
        <taxon>Streptophyta</taxon>
        <taxon>Embryophyta</taxon>
        <taxon>Tracheophyta</taxon>
        <taxon>Spermatophyta</taxon>
        <taxon>Magnoliopsida</taxon>
        <taxon>eudicotyledons</taxon>
        <taxon>Gunneridae</taxon>
        <taxon>Pentapetalae</taxon>
        <taxon>asterids</taxon>
        <taxon>campanulids</taxon>
        <taxon>Asterales</taxon>
        <taxon>Asteraceae</taxon>
        <taxon>Cichorioideae</taxon>
        <taxon>Cichorieae</taxon>
        <taxon>Lactucinae</taxon>
        <taxon>Lactuca</taxon>
    </lineage>
</organism>
<comment type="caution">
    <text evidence="1">The sequence shown here is derived from an EMBL/GenBank/DDBJ whole genome shotgun (WGS) entry which is preliminary data.</text>
</comment>
<dbReference type="AlphaFoldDB" id="A0AAU9LZB4"/>
<evidence type="ECO:0000313" key="2">
    <source>
        <dbReference type="Proteomes" id="UP001157418"/>
    </source>
</evidence>
<dbReference type="Proteomes" id="UP001157418">
    <property type="component" value="Unassembled WGS sequence"/>
</dbReference>
<accession>A0AAU9LZB4</accession>
<keyword evidence="2" id="KW-1185">Reference proteome</keyword>
<reference evidence="1 2" key="1">
    <citation type="submission" date="2022-01" db="EMBL/GenBank/DDBJ databases">
        <authorList>
            <person name="Xiong W."/>
            <person name="Schranz E."/>
        </authorList>
    </citation>
    <scope>NUCLEOTIDE SEQUENCE [LARGE SCALE GENOMIC DNA]</scope>
</reference>
<name>A0AAU9LZB4_9ASTR</name>
<dbReference type="EMBL" id="CAKMRJ010000113">
    <property type="protein sequence ID" value="CAH1418616.1"/>
    <property type="molecule type" value="Genomic_DNA"/>
</dbReference>